<accession>A0ABV8Q6H5</accession>
<keyword evidence="1" id="KW-0472">Membrane</keyword>
<comment type="caution">
    <text evidence="2">The sequence shown here is derived from an EMBL/GenBank/DDBJ whole genome shotgun (WGS) entry which is preliminary data.</text>
</comment>
<evidence type="ECO:0000256" key="1">
    <source>
        <dbReference type="SAM" id="Phobius"/>
    </source>
</evidence>
<feature type="transmembrane region" description="Helical" evidence="1">
    <location>
        <begin position="44"/>
        <end position="65"/>
    </location>
</feature>
<dbReference type="RefSeq" id="WP_390229000.1">
    <property type="nucleotide sequence ID" value="NZ_JBHSCN010000005.1"/>
</dbReference>
<name>A0ABV8Q6H5_9MICO</name>
<sequence>MTGFMAFLSMLGLAGASALLGAALGGAFERTADGEAPSETRVKVGWHVARMLVLGVGCGLMVFGTEGLRAPWLWCLLLSVPPFVIGVALRMLVARWLSAAS</sequence>
<reference evidence="3" key="1">
    <citation type="journal article" date="2019" name="Int. J. Syst. Evol. Microbiol.">
        <title>The Global Catalogue of Microorganisms (GCM) 10K type strain sequencing project: providing services to taxonomists for standard genome sequencing and annotation.</title>
        <authorList>
            <consortium name="The Broad Institute Genomics Platform"/>
            <consortium name="The Broad Institute Genome Sequencing Center for Infectious Disease"/>
            <person name="Wu L."/>
            <person name="Ma J."/>
        </authorList>
    </citation>
    <scope>NUCLEOTIDE SEQUENCE [LARGE SCALE GENOMIC DNA]</scope>
    <source>
        <strain evidence="3">CGMCC 1.10363</strain>
    </source>
</reference>
<evidence type="ECO:0000313" key="2">
    <source>
        <dbReference type="EMBL" id="MFC4243925.1"/>
    </source>
</evidence>
<keyword evidence="1" id="KW-1133">Transmembrane helix</keyword>
<dbReference type="Proteomes" id="UP001595900">
    <property type="component" value="Unassembled WGS sequence"/>
</dbReference>
<gene>
    <name evidence="2" type="ORF">ACFOYW_11110</name>
</gene>
<keyword evidence="1" id="KW-0812">Transmembrane</keyword>
<evidence type="ECO:0000313" key="3">
    <source>
        <dbReference type="Proteomes" id="UP001595900"/>
    </source>
</evidence>
<proteinExistence type="predicted"/>
<dbReference type="EMBL" id="JBHSCN010000005">
    <property type="protein sequence ID" value="MFC4243925.1"/>
    <property type="molecule type" value="Genomic_DNA"/>
</dbReference>
<keyword evidence="3" id="KW-1185">Reference proteome</keyword>
<organism evidence="2 3">
    <name type="scientific">Gryllotalpicola reticulitermitis</name>
    <dbReference type="NCBI Taxonomy" id="1184153"/>
    <lineage>
        <taxon>Bacteria</taxon>
        <taxon>Bacillati</taxon>
        <taxon>Actinomycetota</taxon>
        <taxon>Actinomycetes</taxon>
        <taxon>Micrococcales</taxon>
        <taxon>Microbacteriaceae</taxon>
        <taxon>Gryllotalpicola</taxon>
    </lineage>
</organism>
<feature type="transmembrane region" description="Helical" evidence="1">
    <location>
        <begin position="72"/>
        <end position="93"/>
    </location>
</feature>
<protein>
    <submittedName>
        <fullName evidence="2">Uncharacterized protein</fullName>
    </submittedName>
</protein>